<dbReference type="Gene3D" id="3.30.565.10">
    <property type="entry name" value="Histidine kinase-like ATPase, C-terminal domain"/>
    <property type="match status" value="1"/>
</dbReference>
<keyword evidence="6" id="KW-0472">Membrane</keyword>
<dbReference type="SMART" id="SM00387">
    <property type="entry name" value="HATPase_c"/>
    <property type="match status" value="1"/>
</dbReference>
<dbReference type="InterPro" id="IPR036890">
    <property type="entry name" value="HATPase_C_sf"/>
</dbReference>
<evidence type="ECO:0000313" key="9">
    <source>
        <dbReference type="Proteomes" id="UP000240708"/>
    </source>
</evidence>
<dbReference type="Gene3D" id="1.10.287.130">
    <property type="match status" value="1"/>
</dbReference>
<gene>
    <name evidence="8" type="ORF">CLV48_101228</name>
</gene>
<dbReference type="InterPro" id="IPR036097">
    <property type="entry name" value="HisK_dim/P_sf"/>
</dbReference>
<dbReference type="PRINTS" id="PR00344">
    <property type="entry name" value="BCTRLSENSOR"/>
</dbReference>
<dbReference type="SUPFAM" id="SSF47384">
    <property type="entry name" value="Homodimeric domain of signal transducing histidine kinase"/>
    <property type="match status" value="1"/>
</dbReference>
<dbReference type="AlphaFoldDB" id="A0A2P8ECV9"/>
<dbReference type="InterPro" id="IPR005467">
    <property type="entry name" value="His_kinase_dom"/>
</dbReference>
<dbReference type="Proteomes" id="UP000240708">
    <property type="component" value="Unassembled WGS sequence"/>
</dbReference>
<reference evidence="8 9" key="1">
    <citation type="submission" date="2018-03" db="EMBL/GenBank/DDBJ databases">
        <title>Genomic Encyclopedia of Archaeal and Bacterial Type Strains, Phase II (KMG-II): from individual species to whole genera.</title>
        <authorList>
            <person name="Goeker M."/>
        </authorList>
    </citation>
    <scope>NUCLEOTIDE SEQUENCE [LARGE SCALE GENOMIC DNA]</scope>
    <source>
        <strain evidence="8 9">DSM 28057</strain>
    </source>
</reference>
<dbReference type="PROSITE" id="PS50109">
    <property type="entry name" value="HIS_KIN"/>
    <property type="match status" value="1"/>
</dbReference>
<dbReference type="PANTHER" id="PTHR43547">
    <property type="entry name" value="TWO-COMPONENT HISTIDINE KINASE"/>
    <property type="match status" value="1"/>
</dbReference>
<feature type="domain" description="Histidine kinase" evidence="7">
    <location>
        <begin position="425"/>
        <end position="643"/>
    </location>
</feature>
<evidence type="ECO:0000313" key="8">
    <source>
        <dbReference type="EMBL" id="PSL07298.1"/>
    </source>
</evidence>
<dbReference type="InterPro" id="IPR003594">
    <property type="entry name" value="HATPase_dom"/>
</dbReference>
<dbReference type="Pfam" id="PF02518">
    <property type="entry name" value="HATPase_c"/>
    <property type="match status" value="1"/>
</dbReference>
<comment type="caution">
    <text evidence="8">The sequence shown here is derived from an EMBL/GenBank/DDBJ whole genome shotgun (WGS) entry which is preliminary data.</text>
</comment>
<dbReference type="InterPro" id="IPR004358">
    <property type="entry name" value="Sig_transdc_His_kin-like_C"/>
</dbReference>
<keyword evidence="8" id="KW-0418">Kinase</keyword>
<feature type="coiled-coil region" evidence="5">
    <location>
        <begin position="388"/>
        <end position="422"/>
    </location>
</feature>
<evidence type="ECO:0000256" key="5">
    <source>
        <dbReference type="SAM" id="Coils"/>
    </source>
</evidence>
<evidence type="ECO:0000256" key="2">
    <source>
        <dbReference type="ARBA" id="ARBA00012438"/>
    </source>
</evidence>
<accession>A0A2P8ECV9</accession>
<organism evidence="8 9">
    <name type="scientific">Cecembia rubra</name>
    <dbReference type="NCBI Taxonomy" id="1485585"/>
    <lineage>
        <taxon>Bacteria</taxon>
        <taxon>Pseudomonadati</taxon>
        <taxon>Bacteroidota</taxon>
        <taxon>Cytophagia</taxon>
        <taxon>Cytophagales</taxon>
        <taxon>Cyclobacteriaceae</taxon>
        <taxon>Cecembia</taxon>
    </lineage>
</organism>
<keyword evidence="5" id="KW-0175">Coiled coil</keyword>
<keyword evidence="3" id="KW-0597">Phosphoprotein</keyword>
<name>A0A2P8ECV9_9BACT</name>
<keyword evidence="6" id="KW-0812">Transmembrane</keyword>
<keyword evidence="9" id="KW-1185">Reference proteome</keyword>
<dbReference type="SUPFAM" id="SSF48452">
    <property type="entry name" value="TPR-like"/>
    <property type="match status" value="1"/>
</dbReference>
<dbReference type="PROSITE" id="PS50293">
    <property type="entry name" value="TPR_REGION"/>
    <property type="match status" value="1"/>
</dbReference>
<evidence type="ECO:0000256" key="1">
    <source>
        <dbReference type="ARBA" id="ARBA00000085"/>
    </source>
</evidence>
<dbReference type="PANTHER" id="PTHR43547:SF2">
    <property type="entry name" value="HYBRID SIGNAL TRANSDUCTION HISTIDINE KINASE C"/>
    <property type="match status" value="1"/>
</dbReference>
<feature type="repeat" description="TPR" evidence="4">
    <location>
        <begin position="121"/>
        <end position="154"/>
    </location>
</feature>
<dbReference type="EMBL" id="PYGF01000001">
    <property type="protein sequence ID" value="PSL07298.1"/>
    <property type="molecule type" value="Genomic_DNA"/>
</dbReference>
<dbReference type="PROSITE" id="PS50005">
    <property type="entry name" value="TPR"/>
    <property type="match status" value="1"/>
</dbReference>
<dbReference type="Gene3D" id="1.25.40.10">
    <property type="entry name" value="Tetratricopeptide repeat domain"/>
    <property type="match status" value="2"/>
</dbReference>
<dbReference type="EC" id="2.7.13.3" evidence="2"/>
<dbReference type="SMART" id="SM00028">
    <property type="entry name" value="TPR"/>
    <property type="match status" value="5"/>
</dbReference>
<evidence type="ECO:0000259" key="7">
    <source>
        <dbReference type="PROSITE" id="PS50109"/>
    </source>
</evidence>
<sequence length="658" mass="76047">MFRVLFFLNCLVLSQLVVYGQSDMELDSLKFQIEAPESRSKVEVLNRLSFLLREQNITESYEYATFAEQLAISEGDSINLGRAKANLGWIFYRTGVWDKAFRYSRDAFLISFRIKDKQGMAMSLNNLGVIYYKQKNYQEAIKKFREAYQIGFEIEDPYVIIRSFNNLALNFLATNELDSAYNYAYRALEINDKYNSVYYNSFIYRVIGDIQAAKGSIDDALATYDFALLTDTHHRLESFEASILNRKGKAYRLLGQFEMAAEYLEKSKEISIIKNYQEELANSYKNLALTYEALNKLDLAFHNQMAYNKLSELLEEKVNKDRLALISAMFEVEKTDAELRYLRAENDFKELQIKSFKTYNNIYVFGTLILGILFIWLFALHKKTKSINLALVINQNKVNQQKEELEKQSKDLERSNKLKNRLFSILGHDLKAPVAQLQGVLGLMNDNSLSREEFNEISYVLKRNVDGLFVTLDNILSWSRAQMDGFKLHLRPTSCLSTINQCIELLQQHASGKGLEFNVNVGKETKVWVDHDLFQIILRNLISNAIKYSKKNSFIDVFALEEEDCVIIKVKDYGMGMSKEMLDQIRNQKFSLMESSKGTDNERGTGLGVNLCKEFTNMMGGTIHFESARNIGTTVTLKFRKVMLVEDSQEIHPRKYLV</sequence>
<protein>
    <recommendedName>
        <fullName evidence="2">histidine kinase</fullName>
        <ecNumber evidence="2">2.7.13.3</ecNumber>
    </recommendedName>
</protein>
<dbReference type="InterPro" id="IPR011990">
    <property type="entry name" value="TPR-like_helical_dom_sf"/>
</dbReference>
<dbReference type="Pfam" id="PF13424">
    <property type="entry name" value="TPR_12"/>
    <property type="match status" value="2"/>
</dbReference>
<dbReference type="OrthoDB" id="1269247at2"/>
<keyword evidence="4" id="KW-0802">TPR repeat</keyword>
<proteinExistence type="predicted"/>
<dbReference type="CDD" id="cd00075">
    <property type="entry name" value="HATPase"/>
    <property type="match status" value="1"/>
</dbReference>
<evidence type="ECO:0000256" key="4">
    <source>
        <dbReference type="PROSITE-ProRule" id="PRU00339"/>
    </source>
</evidence>
<comment type="catalytic activity">
    <reaction evidence="1">
        <text>ATP + protein L-histidine = ADP + protein N-phospho-L-histidine.</text>
        <dbReference type="EC" id="2.7.13.3"/>
    </reaction>
</comment>
<keyword evidence="6" id="KW-1133">Transmembrane helix</keyword>
<dbReference type="SUPFAM" id="SSF55874">
    <property type="entry name" value="ATPase domain of HSP90 chaperone/DNA topoisomerase II/histidine kinase"/>
    <property type="match status" value="1"/>
</dbReference>
<dbReference type="InterPro" id="IPR019734">
    <property type="entry name" value="TPR_rpt"/>
</dbReference>
<evidence type="ECO:0000256" key="3">
    <source>
        <dbReference type="ARBA" id="ARBA00022553"/>
    </source>
</evidence>
<feature type="transmembrane region" description="Helical" evidence="6">
    <location>
        <begin position="362"/>
        <end position="380"/>
    </location>
</feature>
<dbReference type="GO" id="GO:0000155">
    <property type="term" value="F:phosphorelay sensor kinase activity"/>
    <property type="evidence" value="ECO:0007669"/>
    <property type="project" value="InterPro"/>
</dbReference>
<evidence type="ECO:0000256" key="6">
    <source>
        <dbReference type="SAM" id="Phobius"/>
    </source>
</evidence>
<keyword evidence="8" id="KW-0808">Transferase</keyword>